<keyword evidence="1" id="KW-0732">Signal</keyword>
<dbReference type="RefSeq" id="WP_035251707.1">
    <property type="nucleotide sequence ID" value="NZ_AQQY01000007.1"/>
</dbReference>
<name>A0A058ZK51_9RHOB</name>
<protein>
    <submittedName>
        <fullName evidence="2">Uncharacterized protein</fullName>
    </submittedName>
</protein>
<comment type="caution">
    <text evidence="2">The sequence shown here is derived from an EMBL/GenBank/DDBJ whole genome shotgun (WGS) entry which is preliminary data.</text>
</comment>
<feature type="signal peptide" evidence="1">
    <location>
        <begin position="1"/>
        <end position="22"/>
    </location>
</feature>
<sequence length="109" mass="11568">MTYTKYAAAAAALLVTCGSALANPVTDSITRQWDYTAPAEFNSPAPRAANAPTIACPAGQTALVGTMGVYCEYKPTGRFVQVDDVPQGYVGRVFYINTRQGRGTQGLGW</sequence>
<evidence type="ECO:0000313" key="3">
    <source>
        <dbReference type="Proteomes" id="UP000024836"/>
    </source>
</evidence>
<reference evidence="2 3" key="1">
    <citation type="submission" date="2013-04" db="EMBL/GenBank/DDBJ databases">
        <title>Shimia sp. 22II-S11-Z10 Genome Sequencing.</title>
        <authorList>
            <person name="Lai Q."/>
            <person name="Li G."/>
            <person name="Shao Z."/>
        </authorList>
    </citation>
    <scope>NUCLEOTIDE SEQUENCE [LARGE SCALE GENOMIC DNA]</scope>
    <source>
        <strain evidence="3">22II-S11-Z10</strain>
    </source>
</reference>
<keyword evidence="3" id="KW-1185">Reference proteome</keyword>
<evidence type="ECO:0000256" key="1">
    <source>
        <dbReference type="SAM" id="SignalP"/>
    </source>
</evidence>
<organism evidence="2 3">
    <name type="scientific">Actibacterium atlanticum</name>
    <dbReference type="NCBI Taxonomy" id="1461693"/>
    <lineage>
        <taxon>Bacteria</taxon>
        <taxon>Pseudomonadati</taxon>
        <taxon>Pseudomonadota</taxon>
        <taxon>Alphaproteobacteria</taxon>
        <taxon>Rhodobacterales</taxon>
        <taxon>Roseobacteraceae</taxon>
        <taxon>Actibacterium</taxon>
    </lineage>
</organism>
<feature type="chain" id="PRO_5001566695" evidence="1">
    <location>
        <begin position="23"/>
        <end position="109"/>
    </location>
</feature>
<accession>A0A058ZK51</accession>
<dbReference type="Proteomes" id="UP000024836">
    <property type="component" value="Unassembled WGS sequence"/>
</dbReference>
<dbReference type="AlphaFoldDB" id="A0A058ZK51"/>
<dbReference type="STRING" id="1461693.ATO10_11777"/>
<gene>
    <name evidence="2" type="ORF">ATO10_11777</name>
</gene>
<proteinExistence type="predicted"/>
<evidence type="ECO:0000313" key="2">
    <source>
        <dbReference type="EMBL" id="KCV81590.1"/>
    </source>
</evidence>
<dbReference type="EMBL" id="AQQY01000007">
    <property type="protein sequence ID" value="KCV81590.1"/>
    <property type="molecule type" value="Genomic_DNA"/>
</dbReference>